<organism evidence="1 2">
    <name type="scientific">Porphyromonas macacae</name>
    <dbReference type="NCBI Taxonomy" id="28115"/>
    <lineage>
        <taxon>Bacteria</taxon>
        <taxon>Pseudomonadati</taxon>
        <taxon>Bacteroidota</taxon>
        <taxon>Bacteroidia</taxon>
        <taxon>Bacteroidales</taxon>
        <taxon>Porphyromonadaceae</taxon>
        <taxon>Porphyromonas</taxon>
    </lineage>
</organism>
<sequence length="42" mass="5003">MKITFQKFVGLCSDYLLIFDFYLMHKKRYIIIQGTAGEKDKV</sequence>
<name>A0A379E7L8_9PORP</name>
<reference evidence="1 2" key="1">
    <citation type="submission" date="2018-06" db="EMBL/GenBank/DDBJ databases">
        <authorList>
            <consortium name="Pathogen Informatics"/>
            <person name="Doyle S."/>
        </authorList>
    </citation>
    <scope>NUCLEOTIDE SEQUENCE [LARGE SCALE GENOMIC DNA]</scope>
    <source>
        <strain evidence="1 2">NCTC11632</strain>
    </source>
</reference>
<evidence type="ECO:0000313" key="2">
    <source>
        <dbReference type="Proteomes" id="UP000254156"/>
    </source>
</evidence>
<dbReference type="AlphaFoldDB" id="A0A379E7L8"/>
<gene>
    <name evidence="1" type="ORF">NCTC11632_00373</name>
</gene>
<proteinExistence type="predicted"/>
<dbReference type="Proteomes" id="UP000254156">
    <property type="component" value="Unassembled WGS sequence"/>
</dbReference>
<accession>A0A379E7L8</accession>
<evidence type="ECO:0000313" key="1">
    <source>
        <dbReference type="EMBL" id="SUB88304.1"/>
    </source>
</evidence>
<dbReference type="EMBL" id="UGTF01000002">
    <property type="protein sequence ID" value="SUB88304.1"/>
    <property type="molecule type" value="Genomic_DNA"/>
</dbReference>
<protein>
    <submittedName>
        <fullName evidence="1">Uncharacterized protein</fullName>
    </submittedName>
</protein>